<evidence type="ECO:0000313" key="1">
    <source>
        <dbReference type="EMBL" id="CAC5423346.1"/>
    </source>
</evidence>
<gene>
    <name evidence="1" type="ORF">MCOR_55321</name>
</gene>
<dbReference type="OrthoDB" id="6150715at2759"/>
<evidence type="ECO:0008006" key="3">
    <source>
        <dbReference type="Google" id="ProtNLM"/>
    </source>
</evidence>
<proteinExistence type="predicted"/>
<dbReference type="EMBL" id="CACVKT020009761">
    <property type="protein sequence ID" value="CAC5423346.1"/>
    <property type="molecule type" value="Genomic_DNA"/>
</dbReference>
<keyword evidence="2" id="KW-1185">Reference proteome</keyword>
<organism evidence="1 2">
    <name type="scientific">Mytilus coruscus</name>
    <name type="common">Sea mussel</name>
    <dbReference type="NCBI Taxonomy" id="42192"/>
    <lineage>
        <taxon>Eukaryota</taxon>
        <taxon>Metazoa</taxon>
        <taxon>Spiralia</taxon>
        <taxon>Lophotrochozoa</taxon>
        <taxon>Mollusca</taxon>
        <taxon>Bivalvia</taxon>
        <taxon>Autobranchia</taxon>
        <taxon>Pteriomorphia</taxon>
        <taxon>Mytilida</taxon>
        <taxon>Mytiloidea</taxon>
        <taxon>Mytilidae</taxon>
        <taxon>Mytilinae</taxon>
        <taxon>Mytilus</taxon>
    </lineage>
</organism>
<name>A0A6J8EUB6_MYTCO</name>
<sequence>MQDFTVRQVIILGSDYQRKVILELDIKGNKLFSHVVRIRTDSRNIVYVIDRTVSQHNEKIVAVDRSGRFKFTYDGPKDYGIFNPQGITITPIDIIVVADISNDSLHVPNSKGELLGLQSIYKDIGIEYPTYLCIDSEGFLLIGCDNGRNEAYGKIHVVKMKDSLM</sequence>
<dbReference type="AlphaFoldDB" id="A0A6J8EUB6"/>
<evidence type="ECO:0000313" key="2">
    <source>
        <dbReference type="Proteomes" id="UP000507470"/>
    </source>
</evidence>
<dbReference type="SUPFAM" id="SSF101898">
    <property type="entry name" value="NHL repeat"/>
    <property type="match status" value="1"/>
</dbReference>
<accession>A0A6J8EUB6</accession>
<dbReference type="Proteomes" id="UP000507470">
    <property type="component" value="Unassembled WGS sequence"/>
</dbReference>
<protein>
    <recommendedName>
        <fullName evidence="3">TRIM71</fullName>
    </recommendedName>
</protein>
<dbReference type="InterPro" id="IPR011042">
    <property type="entry name" value="6-blade_b-propeller_TolB-like"/>
</dbReference>
<dbReference type="Gene3D" id="2.120.10.30">
    <property type="entry name" value="TolB, C-terminal domain"/>
    <property type="match status" value="1"/>
</dbReference>
<reference evidence="1 2" key="1">
    <citation type="submission" date="2020-06" db="EMBL/GenBank/DDBJ databases">
        <authorList>
            <person name="Li R."/>
            <person name="Bekaert M."/>
        </authorList>
    </citation>
    <scope>NUCLEOTIDE SEQUENCE [LARGE SCALE GENOMIC DNA]</scope>
    <source>
        <strain evidence="2">wild</strain>
    </source>
</reference>